<protein>
    <submittedName>
        <fullName evidence="1">Uncharacterized protein</fullName>
    </submittedName>
</protein>
<accession>A0A918XKU3</accession>
<keyword evidence="2" id="KW-1185">Reference proteome</keyword>
<name>A0A918XKU3_9ACTN</name>
<dbReference type="AlphaFoldDB" id="A0A918XKU3"/>
<reference evidence="1 2" key="1">
    <citation type="journal article" date="2014" name="Int. J. Syst. Evol. Microbiol.">
        <title>Complete genome sequence of Corynebacterium casei LMG S-19264T (=DSM 44701T), isolated from a smear-ripened cheese.</title>
        <authorList>
            <consortium name="US DOE Joint Genome Institute (JGI-PGF)"/>
            <person name="Walter F."/>
            <person name="Albersmeier A."/>
            <person name="Kalinowski J."/>
            <person name="Ruckert C."/>
        </authorList>
    </citation>
    <scope>NUCLEOTIDE SEQUENCE [LARGE SCALE GENOMIC DNA]</scope>
    <source>
        <strain evidence="1 2">KCTC 19473</strain>
    </source>
</reference>
<dbReference type="Proteomes" id="UP000654947">
    <property type="component" value="Unassembled WGS sequence"/>
</dbReference>
<sequence length="76" mass="8863">MGWCVDDDGVRGVRPYVFQHEQREWYRRHVSERALSSGHRAADATVVSRTREQPGEWEELAGLVRQWAQQRATCHA</sequence>
<organism evidence="1 2">
    <name type="scientific">Nocardiopsis kunsanensis</name>
    <dbReference type="NCBI Taxonomy" id="141693"/>
    <lineage>
        <taxon>Bacteria</taxon>
        <taxon>Bacillati</taxon>
        <taxon>Actinomycetota</taxon>
        <taxon>Actinomycetes</taxon>
        <taxon>Streptosporangiales</taxon>
        <taxon>Nocardiopsidaceae</taxon>
        <taxon>Nocardiopsis</taxon>
    </lineage>
</organism>
<comment type="caution">
    <text evidence="1">The sequence shown here is derived from an EMBL/GenBank/DDBJ whole genome shotgun (WGS) entry which is preliminary data.</text>
</comment>
<evidence type="ECO:0000313" key="1">
    <source>
        <dbReference type="EMBL" id="GHD36590.1"/>
    </source>
</evidence>
<evidence type="ECO:0000313" key="2">
    <source>
        <dbReference type="Proteomes" id="UP000654947"/>
    </source>
</evidence>
<gene>
    <name evidence="1" type="ORF">GCM10007147_44040</name>
</gene>
<proteinExistence type="predicted"/>
<dbReference type="EMBL" id="BMXL01000040">
    <property type="protein sequence ID" value="GHD36590.1"/>
    <property type="molecule type" value="Genomic_DNA"/>
</dbReference>